<comment type="caution">
    <text evidence="5">The sequence shown here is derived from an EMBL/GenBank/DDBJ whole genome shotgun (WGS) entry which is preliminary data.</text>
</comment>
<dbReference type="Gene3D" id="3.40.50.720">
    <property type="entry name" value="NAD(P)-binding Rossmann-like Domain"/>
    <property type="match status" value="1"/>
</dbReference>
<gene>
    <name evidence="5" type="ORF">IFR04_009561</name>
</gene>
<evidence type="ECO:0000313" key="5">
    <source>
        <dbReference type="EMBL" id="KAG4417271.1"/>
    </source>
</evidence>
<protein>
    <recommendedName>
        <fullName evidence="7">NAD(P)-binding protein</fullName>
    </recommendedName>
</protein>
<dbReference type="CDD" id="cd05233">
    <property type="entry name" value="SDR_c"/>
    <property type="match status" value="1"/>
</dbReference>
<evidence type="ECO:0008006" key="7">
    <source>
        <dbReference type="Google" id="ProtNLM"/>
    </source>
</evidence>
<dbReference type="Pfam" id="PF13561">
    <property type="entry name" value="adh_short_C2"/>
    <property type="match status" value="1"/>
</dbReference>
<dbReference type="PROSITE" id="PS00061">
    <property type="entry name" value="ADH_SHORT"/>
    <property type="match status" value="1"/>
</dbReference>
<name>A0A8H7TD39_9HELO</name>
<reference evidence="5" key="1">
    <citation type="submission" date="2021-02" db="EMBL/GenBank/DDBJ databases">
        <title>Genome sequence Cadophora malorum strain M34.</title>
        <authorList>
            <person name="Stefanovic E."/>
            <person name="Vu D."/>
            <person name="Scully C."/>
            <person name="Dijksterhuis J."/>
            <person name="Roader J."/>
            <person name="Houbraken J."/>
        </authorList>
    </citation>
    <scope>NUCLEOTIDE SEQUENCE</scope>
    <source>
        <strain evidence="5">M34</strain>
    </source>
</reference>
<dbReference type="InterPro" id="IPR002347">
    <property type="entry name" value="SDR_fam"/>
</dbReference>
<dbReference type="AlphaFoldDB" id="A0A8H7TD39"/>
<keyword evidence="4" id="KW-1133">Transmembrane helix</keyword>
<evidence type="ECO:0000256" key="3">
    <source>
        <dbReference type="ARBA" id="ARBA00023002"/>
    </source>
</evidence>
<keyword evidence="4" id="KW-0472">Membrane</keyword>
<dbReference type="SUPFAM" id="SSF51735">
    <property type="entry name" value="NAD(P)-binding Rossmann-fold domains"/>
    <property type="match status" value="1"/>
</dbReference>
<dbReference type="InterPro" id="IPR036291">
    <property type="entry name" value="NAD(P)-bd_dom_sf"/>
</dbReference>
<sequence length="286" mass="29916">MMATTSIQASNLFNVNGLVAVITGGGSGIGLMMARALALNGAHKVYIIGRRKEVLDKAAQSVNTNNIIPLVGDVTSKETLSFLVSTIKAEVGYINVLVANSGILGPQKSMPLTAESSIADFQKAYGEASFEDYASTFELNTVAVWFTVVAFLELLDEGNKKGNVEQKSQVIATSSIGGFNRAVPGGFAYGQSKAATTHLMKQLATGLAPFGIRSNTLAPGLFPSELAAGIIGDGVFPRSVIPLERVGTEEDMAGVMLFLTSRAGAYLTGTVLLVDGGRLSLMPATY</sequence>
<dbReference type="EMBL" id="JAFJYH010000159">
    <property type="protein sequence ID" value="KAG4417271.1"/>
    <property type="molecule type" value="Genomic_DNA"/>
</dbReference>
<dbReference type="Proteomes" id="UP000664132">
    <property type="component" value="Unassembled WGS sequence"/>
</dbReference>
<evidence type="ECO:0000256" key="1">
    <source>
        <dbReference type="ARBA" id="ARBA00006484"/>
    </source>
</evidence>
<dbReference type="OrthoDB" id="2898618at2759"/>
<keyword evidence="2" id="KW-0521">NADP</keyword>
<keyword evidence="4" id="KW-0812">Transmembrane</keyword>
<accession>A0A8H7TD39</accession>
<evidence type="ECO:0000256" key="4">
    <source>
        <dbReference type="SAM" id="Phobius"/>
    </source>
</evidence>
<dbReference type="InterPro" id="IPR020904">
    <property type="entry name" value="Sc_DH/Rdtase_CS"/>
</dbReference>
<dbReference type="InterPro" id="IPR052178">
    <property type="entry name" value="Sec_Metab_Biosynth_SDR"/>
</dbReference>
<organism evidence="5 6">
    <name type="scientific">Cadophora malorum</name>
    <dbReference type="NCBI Taxonomy" id="108018"/>
    <lineage>
        <taxon>Eukaryota</taxon>
        <taxon>Fungi</taxon>
        <taxon>Dikarya</taxon>
        <taxon>Ascomycota</taxon>
        <taxon>Pezizomycotina</taxon>
        <taxon>Leotiomycetes</taxon>
        <taxon>Helotiales</taxon>
        <taxon>Ploettnerulaceae</taxon>
        <taxon>Cadophora</taxon>
    </lineage>
</organism>
<keyword evidence="3" id="KW-0560">Oxidoreductase</keyword>
<keyword evidence="6" id="KW-1185">Reference proteome</keyword>
<comment type="similarity">
    <text evidence="1">Belongs to the short-chain dehydrogenases/reductases (SDR) family.</text>
</comment>
<feature type="transmembrane region" description="Helical" evidence="4">
    <location>
        <begin position="12"/>
        <end position="34"/>
    </location>
</feature>
<dbReference type="PRINTS" id="PR00081">
    <property type="entry name" value="GDHRDH"/>
</dbReference>
<dbReference type="PANTHER" id="PTHR43618:SF18">
    <property type="entry name" value="SHORT CHAIN DEHYDROGENASE_REDUCTASE FAMILY (AFU_ORTHOLOGUE AFUA_5G12480)"/>
    <property type="match status" value="1"/>
</dbReference>
<dbReference type="PANTHER" id="PTHR43618">
    <property type="entry name" value="7-ALPHA-HYDROXYSTEROID DEHYDROGENASE"/>
    <property type="match status" value="1"/>
</dbReference>
<dbReference type="GO" id="GO:0016491">
    <property type="term" value="F:oxidoreductase activity"/>
    <property type="evidence" value="ECO:0007669"/>
    <property type="project" value="UniProtKB-KW"/>
</dbReference>
<proteinExistence type="inferred from homology"/>
<evidence type="ECO:0000256" key="2">
    <source>
        <dbReference type="ARBA" id="ARBA00022857"/>
    </source>
</evidence>
<evidence type="ECO:0000313" key="6">
    <source>
        <dbReference type="Proteomes" id="UP000664132"/>
    </source>
</evidence>